<sequence>MKVSSTKSSHSLVAQPVMNTVLKQDLPVVAKLATLNLTYRPVKGGERMAMLNHDFRQVSQTQIESEHCSMDNADRHVVLPSSPCRRQNCSYIWLRRQGRWACWFGTVFIPSQSGLTGEMAMFLLACSSGTVRFHIG</sequence>
<evidence type="ECO:0000313" key="2">
    <source>
        <dbReference type="Proteomes" id="UP000784294"/>
    </source>
</evidence>
<organism evidence="1 2">
    <name type="scientific">Protopolystoma xenopodis</name>
    <dbReference type="NCBI Taxonomy" id="117903"/>
    <lineage>
        <taxon>Eukaryota</taxon>
        <taxon>Metazoa</taxon>
        <taxon>Spiralia</taxon>
        <taxon>Lophotrochozoa</taxon>
        <taxon>Platyhelminthes</taxon>
        <taxon>Monogenea</taxon>
        <taxon>Polyopisthocotylea</taxon>
        <taxon>Polystomatidea</taxon>
        <taxon>Polystomatidae</taxon>
        <taxon>Protopolystoma</taxon>
    </lineage>
</organism>
<reference evidence="1" key="1">
    <citation type="submission" date="2018-11" db="EMBL/GenBank/DDBJ databases">
        <authorList>
            <consortium name="Pathogen Informatics"/>
        </authorList>
    </citation>
    <scope>NUCLEOTIDE SEQUENCE</scope>
</reference>
<dbReference type="Proteomes" id="UP000784294">
    <property type="component" value="Unassembled WGS sequence"/>
</dbReference>
<evidence type="ECO:0000313" key="1">
    <source>
        <dbReference type="EMBL" id="VEL14978.1"/>
    </source>
</evidence>
<accession>A0A3S4ZM26</accession>
<dbReference type="AlphaFoldDB" id="A0A3S4ZM26"/>
<gene>
    <name evidence="1" type="ORF">PXEA_LOCUS8418</name>
</gene>
<dbReference type="EMBL" id="CAAALY010022998">
    <property type="protein sequence ID" value="VEL14978.1"/>
    <property type="molecule type" value="Genomic_DNA"/>
</dbReference>
<proteinExistence type="predicted"/>
<keyword evidence="2" id="KW-1185">Reference proteome</keyword>
<name>A0A3S4ZM26_9PLAT</name>
<protein>
    <submittedName>
        <fullName evidence="1">Uncharacterized protein</fullName>
    </submittedName>
</protein>
<comment type="caution">
    <text evidence="1">The sequence shown here is derived from an EMBL/GenBank/DDBJ whole genome shotgun (WGS) entry which is preliminary data.</text>
</comment>